<evidence type="ECO:0000256" key="8">
    <source>
        <dbReference type="SAM" id="MobiDB-lite"/>
    </source>
</evidence>
<dbReference type="PRINTS" id="PR00173">
    <property type="entry name" value="EDTRNSPORT"/>
</dbReference>
<evidence type="ECO:0000256" key="5">
    <source>
        <dbReference type="ARBA" id="ARBA00022847"/>
    </source>
</evidence>
<feature type="transmembrane region" description="Helical" evidence="9">
    <location>
        <begin position="96"/>
        <end position="118"/>
    </location>
</feature>
<dbReference type="PANTHER" id="PTHR42865:SF7">
    <property type="entry name" value="PROTON_GLUTAMATE-ASPARTATE SYMPORTER"/>
    <property type="match status" value="1"/>
</dbReference>
<dbReference type="PANTHER" id="PTHR42865">
    <property type="entry name" value="PROTON/GLUTAMATE-ASPARTATE SYMPORTER"/>
    <property type="match status" value="1"/>
</dbReference>
<dbReference type="Gene3D" id="1.10.3860.10">
    <property type="entry name" value="Sodium:dicarboxylate symporter"/>
    <property type="match status" value="1"/>
</dbReference>
<feature type="transmembrane region" description="Helical" evidence="9">
    <location>
        <begin position="155"/>
        <end position="178"/>
    </location>
</feature>
<dbReference type="SUPFAM" id="SSF118215">
    <property type="entry name" value="Proton glutamate symport protein"/>
    <property type="match status" value="1"/>
</dbReference>
<dbReference type="RefSeq" id="WP_189516238.1">
    <property type="nucleotide sequence ID" value="NZ_BMZM01000002.1"/>
</dbReference>
<dbReference type="EMBL" id="BMZM01000002">
    <property type="protein sequence ID" value="GHC22061.1"/>
    <property type="molecule type" value="Genomic_DNA"/>
</dbReference>
<evidence type="ECO:0000256" key="4">
    <source>
        <dbReference type="ARBA" id="ARBA00022692"/>
    </source>
</evidence>
<feature type="transmembrane region" description="Helical" evidence="9">
    <location>
        <begin position="226"/>
        <end position="252"/>
    </location>
</feature>
<evidence type="ECO:0000256" key="1">
    <source>
        <dbReference type="ARBA" id="ARBA00004651"/>
    </source>
</evidence>
<evidence type="ECO:0000256" key="2">
    <source>
        <dbReference type="ARBA" id="ARBA00022448"/>
    </source>
</evidence>
<reference evidence="11" key="1">
    <citation type="journal article" date="2019" name="Int. J. Syst. Evol. Microbiol.">
        <title>The Global Catalogue of Microorganisms (GCM) 10K type strain sequencing project: providing services to taxonomists for standard genome sequencing and annotation.</title>
        <authorList>
            <consortium name="The Broad Institute Genomics Platform"/>
            <consortium name="The Broad Institute Genome Sequencing Center for Infectious Disease"/>
            <person name="Wu L."/>
            <person name="Ma J."/>
        </authorList>
    </citation>
    <scope>NUCLEOTIDE SEQUENCE [LARGE SCALE GENOMIC DNA]</scope>
    <source>
        <strain evidence="11">KCTC 42082</strain>
    </source>
</reference>
<keyword evidence="4 9" id="KW-0812">Transmembrane</keyword>
<accession>A0ABQ3FFM3</accession>
<keyword evidence="5" id="KW-0769">Symport</keyword>
<feature type="region of interest" description="Disordered" evidence="8">
    <location>
        <begin position="428"/>
        <end position="453"/>
    </location>
</feature>
<comment type="caution">
    <text evidence="10">The sequence shown here is derived from an EMBL/GenBank/DDBJ whole genome shotgun (WGS) entry which is preliminary data.</text>
</comment>
<evidence type="ECO:0000256" key="3">
    <source>
        <dbReference type="ARBA" id="ARBA00022475"/>
    </source>
</evidence>
<proteinExistence type="predicted"/>
<feature type="transmembrane region" description="Helical" evidence="9">
    <location>
        <begin position="365"/>
        <end position="387"/>
    </location>
</feature>
<keyword evidence="6 9" id="KW-1133">Transmembrane helix</keyword>
<feature type="compositionally biased region" description="Basic and acidic residues" evidence="8">
    <location>
        <begin position="442"/>
        <end position="453"/>
    </location>
</feature>
<dbReference type="Proteomes" id="UP000604243">
    <property type="component" value="Unassembled WGS sequence"/>
</dbReference>
<dbReference type="InterPro" id="IPR018107">
    <property type="entry name" value="Na-dicarboxylate_symporter_CS"/>
</dbReference>
<protein>
    <submittedName>
        <fullName evidence="10">Dicarboxylate:amino acid:cation symporter DAACS family protein</fullName>
    </submittedName>
</protein>
<feature type="transmembrane region" description="Helical" evidence="9">
    <location>
        <begin position="60"/>
        <end position="84"/>
    </location>
</feature>
<dbReference type="InterPro" id="IPR036458">
    <property type="entry name" value="Na:dicarbo_symporter_sf"/>
</dbReference>
<comment type="subcellular location">
    <subcellularLocation>
        <location evidence="1">Cell membrane</location>
        <topology evidence="1">Multi-pass membrane protein</topology>
    </subcellularLocation>
</comment>
<keyword evidence="2" id="KW-0813">Transport</keyword>
<keyword evidence="11" id="KW-1185">Reference proteome</keyword>
<sequence>MTRNTVRSSARRNPLRVWLDMALWKQIFIALGLGLVLGIALNQTGNADIAASVKPVGDLFIRGIKMLIVPLIFITLVAGVASLQDLKTMGRLGVKTFVLYLATTAIAISIGLALAVLFKPGVGIDIGTAEAVQPKDAPSIADTILGLVPTNPVEAFATANVLQIIVFAMLLGIAIVMAGEVAKPIKTFFDAAAEVMYKLTSIIIAFAPYGVFALMVWVAGTYGMDVLAPLAGVIGLVYLACILHALIVYGAMIKFLARLNPVRFFQGTIEPALVAFTSTSSSGTLPVTMMSAEHNLGVSRRVSSFVLPLGATINMDGTALYQGICVVFIAQAYGVDLTTSQYATIVLTSTLASIGTAGVPGAGLIMLSLVLTSVGLPLEGIAIIAGIDRILDMVRTGLNVVGDSAVTCVVARSEGELDQTLFDTPHVLKAGETSPDAGPASDPDRSVSDRPLS</sequence>
<dbReference type="Pfam" id="PF00375">
    <property type="entry name" value="SDF"/>
    <property type="match status" value="1"/>
</dbReference>
<keyword evidence="3" id="KW-1003">Cell membrane</keyword>
<dbReference type="PROSITE" id="PS00714">
    <property type="entry name" value="NA_DICARBOXYL_SYMP_2"/>
    <property type="match status" value="1"/>
</dbReference>
<gene>
    <name evidence="10" type="ORF">GCM10010082_12420</name>
</gene>
<evidence type="ECO:0000313" key="11">
    <source>
        <dbReference type="Proteomes" id="UP000604243"/>
    </source>
</evidence>
<evidence type="ECO:0000256" key="7">
    <source>
        <dbReference type="ARBA" id="ARBA00023136"/>
    </source>
</evidence>
<evidence type="ECO:0000313" key="10">
    <source>
        <dbReference type="EMBL" id="GHC22061.1"/>
    </source>
</evidence>
<feature type="transmembrane region" description="Helical" evidence="9">
    <location>
        <begin position="199"/>
        <end position="220"/>
    </location>
</feature>
<name>A0ABQ3FFM3_9GAMM</name>
<organism evidence="10 11">
    <name type="scientific">Kushneria pakistanensis</name>
    <dbReference type="NCBI Taxonomy" id="1508770"/>
    <lineage>
        <taxon>Bacteria</taxon>
        <taxon>Pseudomonadati</taxon>
        <taxon>Pseudomonadota</taxon>
        <taxon>Gammaproteobacteria</taxon>
        <taxon>Oceanospirillales</taxon>
        <taxon>Halomonadaceae</taxon>
        <taxon>Kushneria</taxon>
    </lineage>
</organism>
<dbReference type="InterPro" id="IPR001991">
    <property type="entry name" value="Na-dicarboxylate_symporter"/>
</dbReference>
<keyword evidence="7 9" id="KW-0472">Membrane</keyword>
<feature type="transmembrane region" description="Helical" evidence="9">
    <location>
        <begin position="21"/>
        <end position="40"/>
    </location>
</feature>
<evidence type="ECO:0000256" key="6">
    <source>
        <dbReference type="ARBA" id="ARBA00022989"/>
    </source>
</evidence>
<evidence type="ECO:0000256" key="9">
    <source>
        <dbReference type="SAM" id="Phobius"/>
    </source>
</evidence>